<keyword evidence="2" id="KW-0472">Membrane</keyword>
<evidence type="ECO:0000313" key="3">
    <source>
        <dbReference type="EMBL" id="GBP75588.1"/>
    </source>
</evidence>
<evidence type="ECO:0000256" key="1">
    <source>
        <dbReference type="SAM" id="MobiDB-lite"/>
    </source>
</evidence>
<evidence type="ECO:0000313" key="4">
    <source>
        <dbReference type="Proteomes" id="UP000299102"/>
    </source>
</evidence>
<feature type="region of interest" description="Disordered" evidence="1">
    <location>
        <begin position="79"/>
        <end position="100"/>
    </location>
</feature>
<sequence length="248" mass="26563">MPAALVCLDSSMIRFRLIALGNLFTGLLNVFAVRELRRLARAAASAPPAPRCRRNRSVISLETVAIRYSEIKKVSDHCSKQRRDQPCSGRARAAPGKSAVTARGGSAARRLLKAYLSLHRTGLSVPPAANSLFRAPPGHRCPLSPQSPLCSHTYRTSPSTKLIRQTTSTNACDNNIKYHLNICTRIRSRVSSQTRVQCSSAVVGEAFGSCSGSAPSVTRSCMRVGAASHAVAGRSLCAGVARGRRAHD</sequence>
<name>A0A4C1YHM4_EUMVA</name>
<protein>
    <submittedName>
        <fullName evidence="3">Uncharacterized protein</fullName>
    </submittedName>
</protein>
<keyword evidence="2" id="KW-1133">Transmembrane helix</keyword>
<keyword evidence="2" id="KW-0812">Transmembrane</keyword>
<reference evidence="3 4" key="1">
    <citation type="journal article" date="2019" name="Commun. Biol.">
        <title>The bagworm genome reveals a unique fibroin gene that provides high tensile strength.</title>
        <authorList>
            <person name="Kono N."/>
            <person name="Nakamura H."/>
            <person name="Ohtoshi R."/>
            <person name="Tomita M."/>
            <person name="Numata K."/>
            <person name="Arakawa K."/>
        </authorList>
    </citation>
    <scope>NUCLEOTIDE SEQUENCE [LARGE SCALE GENOMIC DNA]</scope>
</reference>
<organism evidence="3 4">
    <name type="scientific">Eumeta variegata</name>
    <name type="common">Bagworm moth</name>
    <name type="synonym">Eumeta japonica</name>
    <dbReference type="NCBI Taxonomy" id="151549"/>
    <lineage>
        <taxon>Eukaryota</taxon>
        <taxon>Metazoa</taxon>
        <taxon>Ecdysozoa</taxon>
        <taxon>Arthropoda</taxon>
        <taxon>Hexapoda</taxon>
        <taxon>Insecta</taxon>
        <taxon>Pterygota</taxon>
        <taxon>Neoptera</taxon>
        <taxon>Endopterygota</taxon>
        <taxon>Lepidoptera</taxon>
        <taxon>Glossata</taxon>
        <taxon>Ditrysia</taxon>
        <taxon>Tineoidea</taxon>
        <taxon>Psychidae</taxon>
        <taxon>Oiketicinae</taxon>
        <taxon>Eumeta</taxon>
    </lineage>
</organism>
<dbReference type="EMBL" id="BGZK01001254">
    <property type="protein sequence ID" value="GBP75588.1"/>
    <property type="molecule type" value="Genomic_DNA"/>
</dbReference>
<dbReference type="Proteomes" id="UP000299102">
    <property type="component" value="Unassembled WGS sequence"/>
</dbReference>
<feature type="transmembrane region" description="Helical" evidence="2">
    <location>
        <begin position="12"/>
        <end position="32"/>
    </location>
</feature>
<comment type="caution">
    <text evidence="3">The sequence shown here is derived from an EMBL/GenBank/DDBJ whole genome shotgun (WGS) entry which is preliminary data.</text>
</comment>
<proteinExistence type="predicted"/>
<gene>
    <name evidence="3" type="ORF">EVAR_43494_1</name>
</gene>
<keyword evidence="4" id="KW-1185">Reference proteome</keyword>
<accession>A0A4C1YHM4</accession>
<dbReference type="AlphaFoldDB" id="A0A4C1YHM4"/>
<evidence type="ECO:0000256" key="2">
    <source>
        <dbReference type="SAM" id="Phobius"/>
    </source>
</evidence>